<keyword evidence="4" id="KW-1185">Reference proteome</keyword>
<proteinExistence type="predicted"/>
<gene>
    <name evidence="3" type="ORF">O4H32_02620</name>
</gene>
<dbReference type="Pfam" id="PF09723">
    <property type="entry name" value="Zn_ribbon_8"/>
    <property type="match status" value="1"/>
</dbReference>
<dbReference type="PANTHER" id="PTHR34404">
    <property type="entry name" value="REGULATORY PROTEIN, FMDB FAMILY"/>
    <property type="match status" value="1"/>
</dbReference>
<comment type="caution">
    <text evidence="3">The sequence shown here is derived from an EMBL/GenBank/DDBJ whole genome shotgun (WGS) entry which is preliminary data.</text>
</comment>
<feature type="non-terminal residue" evidence="3">
    <location>
        <position position="87"/>
    </location>
</feature>
<accession>A0ABT4M0K7</accession>
<feature type="domain" description="Putative regulatory protein FmdB zinc ribbon" evidence="2">
    <location>
        <begin position="1"/>
        <end position="42"/>
    </location>
</feature>
<organism evidence="3 4">
    <name type="scientific">Castellaniella denitrificans</name>
    <dbReference type="NCBI Taxonomy" id="56119"/>
    <lineage>
        <taxon>Bacteria</taxon>
        <taxon>Pseudomonadati</taxon>
        <taxon>Pseudomonadota</taxon>
        <taxon>Betaproteobacteria</taxon>
        <taxon>Burkholderiales</taxon>
        <taxon>Alcaligenaceae</taxon>
        <taxon>Castellaniella</taxon>
    </lineage>
</organism>
<dbReference type="SMART" id="SM00834">
    <property type="entry name" value="CxxC_CXXC_SSSS"/>
    <property type="match status" value="1"/>
</dbReference>
<evidence type="ECO:0000259" key="2">
    <source>
        <dbReference type="SMART" id="SM00834"/>
    </source>
</evidence>
<reference evidence="3" key="1">
    <citation type="submission" date="2022-12" db="EMBL/GenBank/DDBJ databases">
        <title>Bacterial isolates from different developmental stages of Nematostella vectensis.</title>
        <authorList>
            <person name="Fraune S."/>
        </authorList>
    </citation>
    <scope>NUCLEOTIDE SEQUENCE</scope>
    <source>
        <strain evidence="3">G21619-S1</strain>
    </source>
</reference>
<dbReference type="RefSeq" id="WP_269356423.1">
    <property type="nucleotide sequence ID" value="NZ_JAPWHE010000001.1"/>
</dbReference>
<feature type="region of interest" description="Disordered" evidence="1">
    <location>
        <begin position="57"/>
        <end position="87"/>
    </location>
</feature>
<evidence type="ECO:0000256" key="1">
    <source>
        <dbReference type="SAM" id="MobiDB-lite"/>
    </source>
</evidence>
<dbReference type="InterPro" id="IPR013429">
    <property type="entry name" value="Regulatory_FmdB_Zinc_ribbon"/>
</dbReference>
<dbReference type="EMBL" id="JAPWHE010000001">
    <property type="protein sequence ID" value="MCZ4328848.1"/>
    <property type="molecule type" value="Genomic_DNA"/>
</dbReference>
<protein>
    <submittedName>
        <fullName evidence="3">Zinc ribbon domain-containing protein</fullName>
    </submittedName>
</protein>
<dbReference type="PANTHER" id="PTHR34404:SF2">
    <property type="entry name" value="CONSERVED SERINE RICH PROTEIN"/>
    <property type="match status" value="1"/>
</dbReference>
<evidence type="ECO:0000313" key="4">
    <source>
        <dbReference type="Proteomes" id="UP001068379"/>
    </source>
</evidence>
<feature type="compositionally biased region" description="Gly residues" evidence="1">
    <location>
        <begin position="74"/>
        <end position="87"/>
    </location>
</feature>
<dbReference type="NCBIfam" id="TIGR02605">
    <property type="entry name" value="CxxC_CxxC_SSSS"/>
    <property type="match status" value="1"/>
</dbReference>
<sequence>MPIYAYRCSRCGHEQDVLRKISDPPLKTCPACGQDTYEKQVTAAGFRLKGSGWYETDFRGGGKPAPKAADTAGGSPGAGPAAGGAAP</sequence>
<dbReference type="Proteomes" id="UP001068379">
    <property type="component" value="Unassembled WGS sequence"/>
</dbReference>
<evidence type="ECO:0000313" key="3">
    <source>
        <dbReference type="EMBL" id="MCZ4328848.1"/>
    </source>
</evidence>
<name>A0ABT4M0K7_9BURK</name>